<dbReference type="InterPro" id="IPR006976">
    <property type="entry name" value="VanZ-like"/>
</dbReference>
<dbReference type="RefSeq" id="WP_350348268.1">
    <property type="nucleotide sequence ID" value="NZ_CP158374.1"/>
</dbReference>
<dbReference type="Pfam" id="PF04892">
    <property type="entry name" value="VanZ"/>
    <property type="match status" value="1"/>
</dbReference>
<dbReference type="PANTHER" id="PTHR36834">
    <property type="entry name" value="MEMBRANE PROTEIN-RELATED"/>
    <property type="match status" value="1"/>
</dbReference>
<gene>
    <name evidence="3" type="ORF">ABIQ69_16795</name>
</gene>
<evidence type="ECO:0000313" key="3">
    <source>
        <dbReference type="EMBL" id="XBX82247.1"/>
    </source>
</evidence>
<keyword evidence="1" id="KW-1133">Transmembrane helix</keyword>
<feature type="transmembrane region" description="Helical" evidence="1">
    <location>
        <begin position="22"/>
        <end position="41"/>
    </location>
</feature>
<dbReference type="InterPro" id="IPR053150">
    <property type="entry name" value="Teicoplanin_resist-assoc"/>
</dbReference>
<accession>A0AAU7W8E6</accession>
<organism evidence="3">
    <name type="scientific">Agromyces sp. G08B096</name>
    <dbReference type="NCBI Taxonomy" id="3156399"/>
    <lineage>
        <taxon>Bacteria</taxon>
        <taxon>Bacillati</taxon>
        <taxon>Actinomycetota</taxon>
        <taxon>Actinomycetes</taxon>
        <taxon>Micrococcales</taxon>
        <taxon>Microbacteriaceae</taxon>
        <taxon>Agromyces</taxon>
    </lineage>
</organism>
<dbReference type="AlphaFoldDB" id="A0AAU7W8E6"/>
<feature type="transmembrane region" description="Helical" evidence="1">
    <location>
        <begin position="75"/>
        <end position="92"/>
    </location>
</feature>
<feature type="transmembrane region" description="Helical" evidence="1">
    <location>
        <begin position="104"/>
        <end position="123"/>
    </location>
</feature>
<protein>
    <submittedName>
        <fullName evidence="3">VanZ family protein</fullName>
    </submittedName>
</protein>
<name>A0AAU7W8E6_9MICO</name>
<evidence type="ECO:0000259" key="2">
    <source>
        <dbReference type="Pfam" id="PF04892"/>
    </source>
</evidence>
<feature type="transmembrane region" description="Helical" evidence="1">
    <location>
        <begin position="158"/>
        <end position="178"/>
    </location>
</feature>
<dbReference type="PANTHER" id="PTHR36834:SF1">
    <property type="entry name" value="INTEGRAL MEMBRANE PROTEIN"/>
    <property type="match status" value="1"/>
</dbReference>
<feature type="transmembrane region" description="Helical" evidence="1">
    <location>
        <begin position="129"/>
        <end position="146"/>
    </location>
</feature>
<dbReference type="EMBL" id="CP158374">
    <property type="protein sequence ID" value="XBX82247.1"/>
    <property type="molecule type" value="Genomic_DNA"/>
</dbReference>
<keyword evidence="1" id="KW-0472">Membrane</keyword>
<keyword evidence="1" id="KW-0812">Transmembrane</keyword>
<proteinExistence type="predicted"/>
<feature type="domain" description="VanZ-like" evidence="2">
    <location>
        <begin position="28"/>
        <end position="146"/>
    </location>
</feature>
<sequence>MPASTPLHEADTRTEPATRGRGFVAVLFAVYLALLVWLVLWKLQPPWIGTDADRVVKLVPFVAAGGEGASNPREVLANLLLFVPFGLYLGLLAPRWPWWRSTAVLAGVSLGLELAQFVLAVGSTDLTDVLVNTAGGGVGLALLALARRALRGHTAAVLGPVCAVGTAVAVLATVLVVASPVRFGPPDRGGLRDAEPAPHSLTP</sequence>
<reference evidence="3" key="1">
    <citation type="submission" date="2024-05" db="EMBL/GenBank/DDBJ databases">
        <authorList>
            <person name="Yu L."/>
        </authorList>
    </citation>
    <scope>NUCLEOTIDE SEQUENCE</scope>
    <source>
        <strain evidence="3">G08B096</strain>
    </source>
</reference>
<evidence type="ECO:0000256" key="1">
    <source>
        <dbReference type="SAM" id="Phobius"/>
    </source>
</evidence>